<dbReference type="EC" id="4.3.1.19" evidence="12"/>
<dbReference type="InterPro" id="IPR001721">
    <property type="entry name" value="TD_ACT-like"/>
</dbReference>
<dbReference type="GO" id="GO:0003941">
    <property type="term" value="F:L-serine ammonia-lyase activity"/>
    <property type="evidence" value="ECO:0007669"/>
    <property type="project" value="TreeGrafter"/>
</dbReference>
<protein>
    <recommendedName>
        <fullName evidence="12">L-threonine dehydratase</fullName>
        <ecNumber evidence="12">4.3.1.19</ecNumber>
    </recommendedName>
    <alternativeName>
        <fullName evidence="12">Threonine deaminase</fullName>
    </alternativeName>
</protein>
<dbReference type="FunFam" id="3.40.1020.10:FF:000002">
    <property type="entry name" value="L-threonine dehydratase"/>
    <property type="match status" value="1"/>
</dbReference>
<dbReference type="CDD" id="cd01562">
    <property type="entry name" value="Thr-dehyd"/>
    <property type="match status" value="1"/>
</dbReference>
<dbReference type="NCBIfam" id="TIGR02079">
    <property type="entry name" value="THD1"/>
    <property type="match status" value="1"/>
</dbReference>
<dbReference type="NCBIfam" id="NF006390">
    <property type="entry name" value="PRK08639.1"/>
    <property type="match status" value="1"/>
</dbReference>
<organism evidence="15 16">
    <name type="scientific">Aeromicrobium yanjiei</name>
    <dbReference type="NCBI Taxonomy" id="2662028"/>
    <lineage>
        <taxon>Bacteria</taxon>
        <taxon>Bacillati</taxon>
        <taxon>Actinomycetota</taxon>
        <taxon>Actinomycetes</taxon>
        <taxon>Propionibacteriales</taxon>
        <taxon>Nocardioidaceae</taxon>
        <taxon>Aeromicrobium</taxon>
    </lineage>
</organism>
<evidence type="ECO:0000256" key="3">
    <source>
        <dbReference type="ARBA" id="ARBA00004810"/>
    </source>
</evidence>
<comment type="subunit">
    <text evidence="5 12">Homotetramer.</text>
</comment>
<evidence type="ECO:0000256" key="12">
    <source>
        <dbReference type="RuleBase" id="RU362012"/>
    </source>
</evidence>
<keyword evidence="9 12" id="KW-0456">Lyase</keyword>
<feature type="compositionally biased region" description="Basic residues" evidence="13">
    <location>
        <begin position="21"/>
        <end position="40"/>
    </location>
</feature>
<evidence type="ECO:0000313" key="16">
    <source>
        <dbReference type="Proteomes" id="UP000392064"/>
    </source>
</evidence>
<dbReference type="PROSITE" id="PS00165">
    <property type="entry name" value="DEHYDRATASE_SER_THR"/>
    <property type="match status" value="1"/>
</dbReference>
<dbReference type="InterPro" id="IPR001926">
    <property type="entry name" value="TrpB-like_PALP"/>
</dbReference>
<dbReference type="Gene3D" id="3.40.50.1100">
    <property type="match status" value="2"/>
</dbReference>
<dbReference type="GO" id="GO:0009097">
    <property type="term" value="P:isoleucine biosynthetic process"/>
    <property type="evidence" value="ECO:0007669"/>
    <property type="project" value="UniProtKB-UniRule"/>
</dbReference>
<dbReference type="InterPro" id="IPR038110">
    <property type="entry name" value="TD_ACT-like_sf"/>
</dbReference>
<evidence type="ECO:0000256" key="8">
    <source>
        <dbReference type="ARBA" id="ARBA00022898"/>
    </source>
</evidence>
<dbReference type="InterPro" id="IPR036052">
    <property type="entry name" value="TrpB-like_PALP_sf"/>
</dbReference>
<reference evidence="15 16" key="1">
    <citation type="submission" date="2019-11" db="EMBL/GenBank/DDBJ databases">
        <authorList>
            <person name="Li J."/>
        </authorList>
    </citation>
    <scope>NUCLEOTIDE SEQUENCE [LARGE SCALE GENOMIC DNA]</scope>
    <source>
        <strain evidence="15 16">MF47</strain>
    </source>
</reference>
<dbReference type="InterPro" id="IPR000634">
    <property type="entry name" value="Ser/Thr_deHydtase_PyrdxlP-BS"/>
</dbReference>
<keyword evidence="8 12" id="KW-0663">Pyridoxal phosphate</keyword>
<name>A0A5Q2MFR3_9ACTN</name>
<dbReference type="PANTHER" id="PTHR48078:SF11">
    <property type="entry name" value="THREONINE DEHYDRATASE, MITOCHONDRIAL"/>
    <property type="match status" value="1"/>
</dbReference>
<dbReference type="FunFam" id="3.40.50.1100:FF:000005">
    <property type="entry name" value="Threonine dehydratase catabolic"/>
    <property type="match status" value="1"/>
</dbReference>
<keyword evidence="16" id="KW-1185">Reference proteome</keyword>
<dbReference type="Pfam" id="PF00291">
    <property type="entry name" value="PALP"/>
    <property type="match status" value="1"/>
</dbReference>
<evidence type="ECO:0000256" key="13">
    <source>
        <dbReference type="SAM" id="MobiDB-lite"/>
    </source>
</evidence>
<evidence type="ECO:0000259" key="14">
    <source>
        <dbReference type="PROSITE" id="PS51672"/>
    </source>
</evidence>
<comment type="function">
    <text evidence="11 12">Catalyzes the anaerobic formation of alpha-ketobutyrate and ammonia from threonine in a two-step reaction. The first step involved a dehydration of threonine and a production of enamine intermediates (aminocrotonate), which tautomerizes to its imine form (iminobutyrate). Both intermediates are unstable and short-lived. The second step is the nonenzymatic hydrolysis of the enamine/imine intermediates to form 2-ketobutyrate and free ammonia. In the low water environment of the cell, the second step is accelerated by RidA.</text>
</comment>
<dbReference type="Proteomes" id="UP000392064">
    <property type="component" value="Chromosome"/>
</dbReference>
<dbReference type="Gene3D" id="3.40.1020.10">
    <property type="entry name" value="Biosynthetic Threonine Deaminase, Domain 3"/>
    <property type="match status" value="1"/>
</dbReference>
<dbReference type="EMBL" id="CP045737">
    <property type="protein sequence ID" value="QGG40563.1"/>
    <property type="molecule type" value="Genomic_DNA"/>
</dbReference>
<proteinExistence type="inferred from homology"/>
<keyword evidence="10 12" id="KW-0100">Branched-chain amino acid biosynthesis</keyword>
<evidence type="ECO:0000256" key="10">
    <source>
        <dbReference type="ARBA" id="ARBA00023304"/>
    </source>
</evidence>
<evidence type="ECO:0000256" key="4">
    <source>
        <dbReference type="ARBA" id="ARBA00010869"/>
    </source>
</evidence>
<evidence type="ECO:0000256" key="1">
    <source>
        <dbReference type="ARBA" id="ARBA00001274"/>
    </source>
</evidence>
<comment type="similarity">
    <text evidence="4 12">Belongs to the serine/threonine dehydratase family.</text>
</comment>
<keyword evidence="7 12" id="KW-0412">Isoleucine biosynthesis</keyword>
<dbReference type="GO" id="GO:0006565">
    <property type="term" value="P:L-serine catabolic process"/>
    <property type="evidence" value="ECO:0007669"/>
    <property type="project" value="TreeGrafter"/>
</dbReference>
<gene>
    <name evidence="12 15" type="primary">ilvA</name>
    <name evidence="15" type="ORF">GEV26_03840</name>
</gene>
<dbReference type="GO" id="GO:0004794">
    <property type="term" value="F:threonine deaminase activity"/>
    <property type="evidence" value="ECO:0007669"/>
    <property type="project" value="UniProtKB-UniRule"/>
</dbReference>
<dbReference type="AlphaFoldDB" id="A0A5Q2MFR3"/>
<dbReference type="GO" id="GO:0006567">
    <property type="term" value="P:L-threonine catabolic process"/>
    <property type="evidence" value="ECO:0007669"/>
    <property type="project" value="TreeGrafter"/>
</dbReference>
<feature type="region of interest" description="Disordered" evidence="13">
    <location>
        <begin position="19"/>
        <end position="50"/>
    </location>
</feature>
<evidence type="ECO:0000256" key="11">
    <source>
        <dbReference type="ARBA" id="ARBA00025527"/>
    </source>
</evidence>
<comment type="pathway">
    <text evidence="3 12">Amino-acid biosynthesis; L-isoleucine biosynthesis; 2-oxobutanoate from L-threonine: step 1/1.</text>
</comment>
<comment type="cofactor">
    <cofactor evidence="2 12">
        <name>pyridoxal 5'-phosphate</name>
        <dbReference type="ChEBI" id="CHEBI:597326"/>
    </cofactor>
</comment>
<evidence type="ECO:0000256" key="9">
    <source>
        <dbReference type="ARBA" id="ARBA00023239"/>
    </source>
</evidence>
<feature type="domain" description="ACT-like" evidence="14">
    <location>
        <begin position="391"/>
        <end position="465"/>
    </location>
</feature>
<dbReference type="UniPathway" id="UPA00047">
    <property type="reaction ID" value="UER00054"/>
</dbReference>
<dbReference type="PROSITE" id="PS51672">
    <property type="entry name" value="ACT_LIKE"/>
    <property type="match status" value="1"/>
</dbReference>
<dbReference type="KEGG" id="aef:GEV26_03840"/>
<dbReference type="InterPro" id="IPR050147">
    <property type="entry name" value="Ser/Thr_Dehydratase"/>
</dbReference>
<sequence>MSPASYRAAPPRVACSTLQVHPRRTKSGHRTRRPSRKRHRDAGPKCPRLRLTDVTTSPISNARVTAATVDEAATRVADVASRTPLELNARLSEATGAQVWLKREDLQPVRSYKIRGAYNLIVQLDADARAHGVVCASAGNHAQGVALACRRLGTRGRIFVPGTTPRQKRERIVTLGGTDVEVIVVGDSYEDAFRAAQQDAADTGAVLVPAFDDPRTISGQGTVAPEIVEQLGQAPDLLVVPVGGGGLIAGMATWLHERHPSTRIIGVEPAGAASMGAALAAGAPTPLAEVDPFVDGAAVGTAGEHTFPLVRDAGAQLVTVEEGHICTEMLRLYQSDGIIAEPAGALATAALDSIEVTPGSTVVCVVSGGNNDISRYGEVLERSLIHQGLKHYFLVSFPQEPGALRRFLDDILGPDDDITLFDYVKRNNRETGPALIGVELASADDLEGLLERLEDSPLGVERVAPGSPLFHYLL</sequence>
<evidence type="ECO:0000256" key="6">
    <source>
        <dbReference type="ARBA" id="ARBA00022605"/>
    </source>
</evidence>
<comment type="catalytic activity">
    <reaction evidence="1 12">
        <text>L-threonine = 2-oxobutanoate + NH4(+)</text>
        <dbReference type="Rhea" id="RHEA:22108"/>
        <dbReference type="ChEBI" id="CHEBI:16763"/>
        <dbReference type="ChEBI" id="CHEBI:28938"/>
        <dbReference type="ChEBI" id="CHEBI:57926"/>
        <dbReference type="EC" id="4.3.1.19"/>
    </reaction>
</comment>
<evidence type="ECO:0000256" key="5">
    <source>
        <dbReference type="ARBA" id="ARBA00011881"/>
    </source>
</evidence>
<accession>A0A5Q2MFR3</accession>
<evidence type="ECO:0000256" key="2">
    <source>
        <dbReference type="ARBA" id="ARBA00001933"/>
    </source>
</evidence>
<evidence type="ECO:0000256" key="7">
    <source>
        <dbReference type="ARBA" id="ARBA00022624"/>
    </source>
</evidence>
<dbReference type="GO" id="GO:0030170">
    <property type="term" value="F:pyridoxal phosphate binding"/>
    <property type="evidence" value="ECO:0007669"/>
    <property type="project" value="InterPro"/>
</dbReference>
<dbReference type="Pfam" id="PF00585">
    <property type="entry name" value="Thr_dehydrat_C"/>
    <property type="match status" value="1"/>
</dbReference>
<dbReference type="SUPFAM" id="SSF53686">
    <property type="entry name" value="Tryptophan synthase beta subunit-like PLP-dependent enzymes"/>
    <property type="match status" value="1"/>
</dbReference>
<keyword evidence="6 12" id="KW-0028">Amino-acid biosynthesis</keyword>
<evidence type="ECO:0000313" key="15">
    <source>
        <dbReference type="EMBL" id="QGG40563.1"/>
    </source>
</evidence>
<dbReference type="PANTHER" id="PTHR48078">
    <property type="entry name" value="THREONINE DEHYDRATASE, MITOCHONDRIAL-RELATED"/>
    <property type="match status" value="1"/>
</dbReference>
<dbReference type="InterPro" id="IPR011820">
    <property type="entry name" value="IlvA"/>
</dbReference>